<evidence type="ECO:0000313" key="1">
    <source>
        <dbReference type="EMBL" id="MBK1870240.1"/>
    </source>
</evidence>
<accession>A0ACC5RCA0</accession>
<evidence type="ECO:0000313" key="2">
    <source>
        <dbReference type="Proteomes" id="UP000616151"/>
    </source>
</evidence>
<reference evidence="1" key="1">
    <citation type="submission" date="2021-01" db="EMBL/GenBank/DDBJ databases">
        <authorList>
            <person name="Sun Q."/>
        </authorList>
    </citation>
    <scope>NUCLEOTIDE SEQUENCE</scope>
    <source>
        <strain evidence="1">YIM B02566</strain>
    </source>
</reference>
<protein>
    <submittedName>
        <fullName evidence="1">FAD-binding oxidoreductase</fullName>
    </submittedName>
</protein>
<name>A0ACC5RCA0_9HYPH</name>
<gene>
    <name evidence="1" type="ORF">JHL16_28010</name>
</gene>
<organism evidence="1 2">
    <name type="scientific">Taklimakanibacter albus</name>
    <dbReference type="NCBI Taxonomy" id="2800327"/>
    <lineage>
        <taxon>Bacteria</taxon>
        <taxon>Pseudomonadati</taxon>
        <taxon>Pseudomonadota</taxon>
        <taxon>Alphaproteobacteria</taxon>
        <taxon>Hyphomicrobiales</taxon>
        <taxon>Aestuariivirgaceae</taxon>
        <taxon>Taklimakanibacter</taxon>
    </lineage>
</organism>
<keyword evidence="2" id="KW-1185">Reference proteome</keyword>
<dbReference type="EMBL" id="JAENHL010000008">
    <property type="protein sequence ID" value="MBK1870240.1"/>
    <property type="molecule type" value="Genomic_DNA"/>
</dbReference>
<comment type="caution">
    <text evidence="1">The sequence shown here is derived from an EMBL/GenBank/DDBJ whole genome shotgun (WGS) entry which is preliminary data.</text>
</comment>
<proteinExistence type="predicted"/>
<dbReference type="Proteomes" id="UP000616151">
    <property type="component" value="Unassembled WGS sequence"/>
</dbReference>
<sequence>MSESLPKAADVVVVGGGVVGAAVARQTAKDGLKTVLLEAKAFGGAVSGASLACLGTHMHNIEELPILLEACALWQSLSEELGDSFEYNRSGQLRFILKPEDVAIAERWIAGERAAGLAPELLSPKEAQEVEPLLTGPIHAATWAPDSATVNPFLAVRALLADGKRAGVMAFAETPVERLLLDGDRITGVRTSRGDISAGHIVLAAGPWSARVARSIGLTVPIVARQAQCLASVRLPPSIRRVIGACESAGGVESGYTQIQQAASGQILFNTVMAPQQTPAGAEDRINEVPRRFVRDSIAMLTTLFPSLANILMLRSWVRFEGVTPDDRFMAGRLQDGLLIAAGDNGTGFTRALFLAQLISRAARAATDARDGFYNPLRFAGGKP</sequence>